<dbReference type="GeneID" id="28962974"/>
<dbReference type="Proteomes" id="UP000009097">
    <property type="component" value="Unassembled WGS sequence"/>
</dbReference>
<name>A0A0J9W6M8_FUSO4</name>
<accession>A0A0J9W6M8</accession>
<organism evidence="1 2">
    <name type="scientific">Fusarium oxysporum f. sp. lycopersici (strain 4287 / CBS 123668 / FGSC 9935 / NRRL 34936)</name>
    <name type="common">Fusarium vascular wilt of tomato</name>
    <dbReference type="NCBI Taxonomy" id="426428"/>
    <lineage>
        <taxon>Eukaryota</taxon>
        <taxon>Fungi</taxon>
        <taxon>Dikarya</taxon>
        <taxon>Ascomycota</taxon>
        <taxon>Pezizomycotina</taxon>
        <taxon>Sordariomycetes</taxon>
        <taxon>Hypocreomycetidae</taxon>
        <taxon>Hypocreales</taxon>
        <taxon>Nectriaceae</taxon>
        <taxon>Fusarium</taxon>
        <taxon>Fusarium oxysporum species complex</taxon>
    </lineage>
</organism>
<reference evidence="1" key="1">
    <citation type="submission" date="2007-04" db="EMBL/GenBank/DDBJ databases">
        <authorList>
            <consortium name="The Broad Institute Genome Sequencing Platform"/>
            <person name="Birren B."/>
            <person name="Lander E."/>
            <person name="Galagan J."/>
            <person name="Nusbaum C."/>
            <person name="Devon K."/>
            <person name="Ma L.-J."/>
            <person name="Jaffe D."/>
            <person name="Butler J."/>
            <person name="Alvarez P."/>
            <person name="Gnerre S."/>
            <person name="Grabherr M."/>
            <person name="Kleber M."/>
            <person name="Mauceli E."/>
            <person name="Brockman W."/>
            <person name="MacCallum I.A."/>
            <person name="Young S."/>
            <person name="LaButti K."/>
            <person name="DeCaprio D."/>
            <person name="Crawford M."/>
            <person name="Koehrsen M."/>
            <person name="Engels R."/>
            <person name="Montgomery P."/>
            <person name="Pearson M."/>
            <person name="Howarth C."/>
            <person name="Larson L."/>
            <person name="White J."/>
            <person name="O'Leary S."/>
            <person name="Kodira C."/>
            <person name="Zeng Q."/>
            <person name="Yandava C."/>
            <person name="Alvarado L."/>
            <person name="Kistler C."/>
            <person name="Shim W.-B."/>
            <person name="Kang S."/>
            <person name="Woloshuk C."/>
        </authorList>
    </citation>
    <scope>NUCLEOTIDE SEQUENCE</scope>
    <source>
        <strain evidence="1">4287</strain>
    </source>
</reference>
<reference evidence="1" key="2">
    <citation type="journal article" date="2010" name="Nature">
        <title>Comparative genomics reveals mobile pathogenicity chromosomes in Fusarium.</title>
        <authorList>
            <person name="Ma L.J."/>
            <person name="van der Does H.C."/>
            <person name="Borkovich K.A."/>
            <person name="Coleman J.J."/>
            <person name="Daboussi M.J."/>
            <person name="Di Pietro A."/>
            <person name="Dufresne M."/>
            <person name="Freitag M."/>
            <person name="Grabherr M."/>
            <person name="Henrissat B."/>
            <person name="Houterman P.M."/>
            <person name="Kang S."/>
            <person name="Shim W.B."/>
            <person name="Woloshuk C."/>
            <person name="Xie X."/>
            <person name="Xu J.R."/>
            <person name="Antoniw J."/>
            <person name="Baker S.E."/>
            <person name="Bluhm B.H."/>
            <person name="Breakspear A."/>
            <person name="Brown D.W."/>
            <person name="Butchko R.A."/>
            <person name="Chapman S."/>
            <person name="Coulson R."/>
            <person name="Coutinho P.M."/>
            <person name="Danchin E.G."/>
            <person name="Diener A."/>
            <person name="Gale L.R."/>
            <person name="Gardiner D.M."/>
            <person name="Goff S."/>
            <person name="Hammond-Kosack K.E."/>
            <person name="Hilburn K."/>
            <person name="Hua-Van A."/>
            <person name="Jonkers W."/>
            <person name="Kazan K."/>
            <person name="Kodira C.D."/>
            <person name="Koehrsen M."/>
            <person name="Kumar L."/>
            <person name="Lee Y.H."/>
            <person name="Li L."/>
            <person name="Manners J.M."/>
            <person name="Miranda-Saavedra D."/>
            <person name="Mukherjee M."/>
            <person name="Park G."/>
            <person name="Park J."/>
            <person name="Park S.Y."/>
            <person name="Proctor R.H."/>
            <person name="Regev A."/>
            <person name="Ruiz-Roldan M.C."/>
            <person name="Sain D."/>
            <person name="Sakthikumar S."/>
            <person name="Sykes S."/>
            <person name="Schwartz D.C."/>
            <person name="Turgeon B.G."/>
            <person name="Wapinski I."/>
            <person name="Yoder O."/>
            <person name="Young S."/>
            <person name="Zeng Q."/>
            <person name="Zhou S."/>
            <person name="Galagan J."/>
            <person name="Cuomo C.A."/>
            <person name="Kistler H.C."/>
            <person name="Rep M."/>
        </authorList>
    </citation>
    <scope>NUCLEOTIDE SEQUENCE [LARGE SCALE GENOMIC DNA]</scope>
    <source>
        <strain evidence="1">4287</strain>
    </source>
</reference>
<protein>
    <submittedName>
        <fullName evidence="1">Uncharacterized protein</fullName>
    </submittedName>
</protein>
<evidence type="ECO:0000313" key="1">
    <source>
        <dbReference type="EMBL" id="KNB18518.1"/>
    </source>
</evidence>
<dbReference type="KEGG" id="fox:FOXG_22268"/>
<dbReference type="EMBL" id="DS231726">
    <property type="protein sequence ID" value="KNB18518.1"/>
    <property type="molecule type" value="Genomic_DNA"/>
</dbReference>
<dbReference type="RefSeq" id="XP_018256563.1">
    <property type="nucleotide sequence ID" value="XM_018402669.1"/>
</dbReference>
<dbReference type="OrthoDB" id="3014656at2759"/>
<proteinExistence type="predicted"/>
<dbReference type="VEuPathDB" id="FungiDB:FOXG_22268"/>
<gene>
    <name evidence="1" type="ORF">FOXG_22268</name>
</gene>
<sequence length="155" mass="17584">MVNITCAAREAILAYGTLIALGGDYTYPLSNLSLQVSSFFLPNYTSFSLGRPRISPNESVVAENFVLQYTDWRENGPGTHVKLDEFRVETVSNESALCWLTYRISPDNSHMPGWEWTNVYGFRMVKEGMANGLNGGWEFAIGDEEHQKYELRFPN</sequence>
<dbReference type="AlphaFoldDB" id="A0A0J9W6M8"/>
<evidence type="ECO:0000313" key="2">
    <source>
        <dbReference type="Proteomes" id="UP000009097"/>
    </source>
</evidence>